<keyword evidence="2" id="KW-1185">Reference proteome</keyword>
<protein>
    <submittedName>
        <fullName evidence="1">Uncharacterized protein</fullName>
    </submittedName>
</protein>
<proteinExistence type="predicted"/>
<dbReference type="Proteomes" id="UP000078492">
    <property type="component" value="Unassembled WGS sequence"/>
</dbReference>
<evidence type="ECO:0000313" key="2">
    <source>
        <dbReference type="Proteomes" id="UP000078492"/>
    </source>
</evidence>
<name>A0A151JQR3_9HYME</name>
<organism evidence="1 2">
    <name type="scientific">Trachymyrmex cornetzi</name>
    <dbReference type="NCBI Taxonomy" id="471704"/>
    <lineage>
        <taxon>Eukaryota</taxon>
        <taxon>Metazoa</taxon>
        <taxon>Ecdysozoa</taxon>
        <taxon>Arthropoda</taxon>
        <taxon>Hexapoda</taxon>
        <taxon>Insecta</taxon>
        <taxon>Pterygota</taxon>
        <taxon>Neoptera</taxon>
        <taxon>Endopterygota</taxon>
        <taxon>Hymenoptera</taxon>
        <taxon>Apocrita</taxon>
        <taxon>Aculeata</taxon>
        <taxon>Formicoidea</taxon>
        <taxon>Formicidae</taxon>
        <taxon>Myrmicinae</taxon>
        <taxon>Trachymyrmex</taxon>
    </lineage>
</organism>
<evidence type="ECO:0000313" key="1">
    <source>
        <dbReference type="EMBL" id="KYN29327.1"/>
    </source>
</evidence>
<sequence>MPISHQDTYVGIMSERNTDCVKENKYLKSQLIAKDKKIADQSQIIEELTTLNMSLQRSVISYFGEFRTCSEKLDEMRSLEGVQTLPVGFIRKTDNTKQPRSKMQMLAARLLKLKNLQNMQNFQKLQNLYNMQKLCIWKKTPTKEIIFPVKPTEPKKKERYCRRNW</sequence>
<gene>
    <name evidence="1" type="ORF">ALC57_01236</name>
</gene>
<accession>A0A151JQR3</accession>
<dbReference type="EMBL" id="KQ978678">
    <property type="protein sequence ID" value="KYN29327.1"/>
    <property type="molecule type" value="Genomic_DNA"/>
</dbReference>
<reference evidence="1 2" key="1">
    <citation type="submission" date="2015-09" db="EMBL/GenBank/DDBJ databases">
        <title>Trachymyrmex cornetzi WGS genome.</title>
        <authorList>
            <person name="Nygaard S."/>
            <person name="Hu H."/>
            <person name="Boomsma J."/>
            <person name="Zhang G."/>
        </authorList>
    </citation>
    <scope>NUCLEOTIDE SEQUENCE [LARGE SCALE GENOMIC DNA]</scope>
    <source>
        <strain evidence="1">Tcor2-1</strain>
        <tissue evidence="1">Whole body</tissue>
    </source>
</reference>
<dbReference type="AlphaFoldDB" id="A0A151JQR3"/>